<sequence>MYDPAVQINASWVREFYANFASSQQSEVFIRGKMIPFDYVAIQNVLRILALDGEDEYRALCGACIRNKLDLDKILRGHWEAKLWEKLIVCNMIPTGHETTMGYGASASDLRTYGEQSYVPTRDHDDSHE</sequence>
<dbReference type="EMBL" id="JASCZI010273402">
    <property type="protein sequence ID" value="MED6224784.1"/>
    <property type="molecule type" value="Genomic_DNA"/>
</dbReference>
<gene>
    <name evidence="1" type="ORF">PIB30_087456</name>
</gene>
<keyword evidence="2" id="KW-1185">Reference proteome</keyword>
<protein>
    <submittedName>
        <fullName evidence="1">Uncharacterized protein</fullName>
    </submittedName>
</protein>
<dbReference type="Proteomes" id="UP001341840">
    <property type="component" value="Unassembled WGS sequence"/>
</dbReference>
<organism evidence="1 2">
    <name type="scientific">Stylosanthes scabra</name>
    <dbReference type="NCBI Taxonomy" id="79078"/>
    <lineage>
        <taxon>Eukaryota</taxon>
        <taxon>Viridiplantae</taxon>
        <taxon>Streptophyta</taxon>
        <taxon>Embryophyta</taxon>
        <taxon>Tracheophyta</taxon>
        <taxon>Spermatophyta</taxon>
        <taxon>Magnoliopsida</taxon>
        <taxon>eudicotyledons</taxon>
        <taxon>Gunneridae</taxon>
        <taxon>Pentapetalae</taxon>
        <taxon>rosids</taxon>
        <taxon>fabids</taxon>
        <taxon>Fabales</taxon>
        <taxon>Fabaceae</taxon>
        <taxon>Papilionoideae</taxon>
        <taxon>50 kb inversion clade</taxon>
        <taxon>dalbergioids sensu lato</taxon>
        <taxon>Dalbergieae</taxon>
        <taxon>Pterocarpus clade</taxon>
        <taxon>Stylosanthes</taxon>
    </lineage>
</organism>
<name>A0ABU6ZS54_9FABA</name>
<evidence type="ECO:0000313" key="1">
    <source>
        <dbReference type="EMBL" id="MED6224784.1"/>
    </source>
</evidence>
<comment type="caution">
    <text evidence="1">The sequence shown here is derived from an EMBL/GenBank/DDBJ whole genome shotgun (WGS) entry which is preliminary data.</text>
</comment>
<proteinExistence type="predicted"/>
<evidence type="ECO:0000313" key="2">
    <source>
        <dbReference type="Proteomes" id="UP001341840"/>
    </source>
</evidence>
<reference evidence="1 2" key="1">
    <citation type="journal article" date="2023" name="Plants (Basel)">
        <title>Bridging the Gap: Combining Genomics and Transcriptomics Approaches to Understand Stylosanthes scabra, an Orphan Legume from the Brazilian Caatinga.</title>
        <authorList>
            <person name="Ferreira-Neto J.R.C."/>
            <person name="da Silva M.D."/>
            <person name="Binneck E."/>
            <person name="de Melo N.F."/>
            <person name="da Silva R.H."/>
            <person name="de Melo A.L.T.M."/>
            <person name="Pandolfi V."/>
            <person name="Bustamante F.O."/>
            <person name="Brasileiro-Vidal A.C."/>
            <person name="Benko-Iseppon A.M."/>
        </authorList>
    </citation>
    <scope>NUCLEOTIDE SEQUENCE [LARGE SCALE GENOMIC DNA]</scope>
    <source>
        <tissue evidence="1">Leaves</tissue>
    </source>
</reference>
<accession>A0ABU6ZS54</accession>